<comment type="subunit">
    <text evidence="1">Component of the nuclear pore complex (NPC)-associated TREX-2 complex (transcription and export complex 2). Component of the SAGA transcription coactivator-HAT complex. Within the SAGA complex, participates to a subcomplex of SAGA called the DUB module (deubiquitination module).</text>
</comment>
<protein>
    <recommendedName>
        <fullName evidence="1">Transcription and mRNA export factor ENY2</fullName>
    </recommendedName>
    <alternativeName>
        <fullName evidence="1">Enhancer of yellow 2 transcription factor homolog</fullName>
    </alternativeName>
</protein>
<dbReference type="GO" id="GO:0015031">
    <property type="term" value="P:protein transport"/>
    <property type="evidence" value="ECO:0007669"/>
    <property type="project" value="UniProtKB-KW"/>
</dbReference>
<keyword evidence="1" id="KW-0653">Protein transport</keyword>
<sequence length="99" mass="11107">MTDKRAEIRAKINELLNAKGEREKIRQLIEEKLIESGWNDRVKGACREFIRSKGVDNVNIDDVIAAVAPSARGTVPPEVKAVVLDHLRKFLDKNGVDVE</sequence>
<organism evidence="4">
    <name type="scientific">Mesocestoides corti</name>
    <name type="common">Flatworm</name>
    <dbReference type="NCBI Taxonomy" id="53468"/>
    <lineage>
        <taxon>Eukaryota</taxon>
        <taxon>Metazoa</taxon>
        <taxon>Spiralia</taxon>
        <taxon>Lophotrochozoa</taxon>
        <taxon>Platyhelminthes</taxon>
        <taxon>Cestoda</taxon>
        <taxon>Eucestoda</taxon>
        <taxon>Cyclophyllidea</taxon>
        <taxon>Mesocestoididae</taxon>
        <taxon>Mesocestoides</taxon>
    </lineage>
</organism>
<dbReference type="InterPro" id="IPR038212">
    <property type="entry name" value="TF_EnY2_sf"/>
</dbReference>
<dbReference type="OrthoDB" id="6221744at2759"/>
<accession>A0A0R3U776</accession>
<evidence type="ECO:0000256" key="1">
    <source>
        <dbReference type="HAMAP-Rule" id="MF_03046"/>
    </source>
</evidence>
<keyword evidence="3" id="KW-1185">Reference proteome</keyword>
<dbReference type="Pfam" id="PF10163">
    <property type="entry name" value="EnY2"/>
    <property type="match status" value="1"/>
</dbReference>
<evidence type="ECO:0000313" key="2">
    <source>
        <dbReference type="EMBL" id="VDD76668.1"/>
    </source>
</evidence>
<comment type="similarity">
    <text evidence="1">Belongs to the ENY2 family.</text>
</comment>
<keyword evidence="1" id="KW-0156">Chromatin regulator</keyword>
<keyword evidence="1" id="KW-0813">Transport</keyword>
<evidence type="ECO:0000313" key="3">
    <source>
        <dbReference type="Proteomes" id="UP000267029"/>
    </source>
</evidence>
<dbReference type="Gene3D" id="1.10.246.140">
    <property type="match status" value="1"/>
</dbReference>
<keyword evidence="1" id="KW-0805">Transcription regulation</keyword>
<dbReference type="GO" id="GO:0005654">
    <property type="term" value="C:nucleoplasm"/>
    <property type="evidence" value="ECO:0007669"/>
    <property type="project" value="UniProtKB-SubCell"/>
</dbReference>
<dbReference type="InterPro" id="IPR018783">
    <property type="entry name" value="TF_ENY2"/>
</dbReference>
<keyword evidence="1" id="KW-0010">Activator</keyword>
<dbReference type="Proteomes" id="UP000267029">
    <property type="component" value="Unassembled WGS sequence"/>
</dbReference>
<gene>
    <name evidence="2" type="ORF">MCOS_LOCUS2671</name>
</gene>
<dbReference type="GO" id="GO:0005643">
    <property type="term" value="C:nuclear pore"/>
    <property type="evidence" value="ECO:0007669"/>
    <property type="project" value="UniProtKB-UniRule"/>
</dbReference>
<comment type="subcellular location">
    <subcellularLocation>
        <location evidence="1">Nucleus</location>
        <location evidence="1">Nucleoplasm</location>
    </subcellularLocation>
</comment>
<keyword evidence="1" id="KW-0811">Translocation</keyword>
<keyword evidence="1" id="KW-0539">Nucleus</keyword>
<dbReference type="GO" id="GO:0071819">
    <property type="term" value="C:DUBm complex"/>
    <property type="evidence" value="ECO:0007669"/>
    <property type="project" value="UniProtKB-UniRule"/>
</dbReference>
<proteinExistence type="inferred from homology"/>
<dbReference type="EMBL" id="UXSR01000470">
    <property type="protein sequence ID" value="VDD76668.1"/>
    <property type="molecule type" value="Genomic_DNA"/>
</dbReference>
<name>A0A0R3U776_MESCO</name>
<keyword evidence="1" id="KW-0509">mRNA transport</keyword>
<dbReference type="GO" id="GO:0006368">
    <property type="term" value="P:transcription elongation by RNA polymerase II"/>
    <property type="evidence" value="ECO:0007669"/>
    <property type="project" value="UniProtKB-UniRule"/>
</dbReference>
<dbReference type="AlphaFoldDB" id="A0A0R3U776"/>
<keyword evidence="1" id="KW-0804">Transcription</keyword>
<dbReference type="HAMAP" id="MF_03046">
    <property type="entry name" value="ENY2_Sus1"/>
    <property type="match status" value="1"/>
</dbReference>
<dbReference type="GO" id="GO:0006406">
    <property type="term" value="P:mRNA export from nucleus"/>
    <property type="evidence" value="ECO:0007669"/>
    <property type="project" value="UniProtKB-UniRule"/>
</dbReference>
<comment type="function">
    <text evidence="1">Involved in mRNA export coupled transcription activation by association with both the TREX-2 and the SAGA complexes. The transcription regulatory histone acetylation (HAT) complex SAGA is a multiprotein complex that activates transcription by remodeling chromatin and mediating histone acetylation and deubiquitination. Within the SAGA complex, participates to a subcomplex that specifically deubiquitinates histones. The SAGA complex is recruited to specific gene promoters by activators, where it is required for transcription. The TREX-2 complex functions in docking export-competent ribonucleoprotein particles (mRNPs) to the nuclear entrance of the nuclear pore complex (nuclear basket). TREX-2 participates in mRNA export and accurate chromatin positioning in the nucleus by tethering genes to the nuclear periphery.</text>
</comment>
<dbReference type="WBParaSite" id="MCU_009218-RA">
    <property type="protein sequence ID" value="MCU_009218-RA"/>
    <property type="gene ID" value="MCU_009218"/>
</dbReference>
<dbReference type="GO" id="GO:0070390">
    <property type="term" value="C:transcription export complex 2"/>
    <property type="evidence" value="ECO:0007669"/>
    <property type="project" value="UniProtKB-UniRule"/>
</dbReference>
<dbReference type="PANTHER" id="PTHR12514">
    <property type="entry name" value="ENHANCER OF YELLOW 2 TRANSCRIPTION FACTOR"/>
    <property type="match status" value="1"/>
</dbReference>
<dbReference type="GO" id="GO:0000124">
    <property type="term" value="C:SAGA complex"/>
    <property type="evidence" value="ECO:0007669"/>
    <property type="project" value="UniProtKB-UniRule"/>
</dbReference>
<dbReference type="GO" id="GO:0003713">
    <property type="term" value="F:transcription coactivator activity"/>
    <property type="evidence" value="ECO:0007669"/>
    <property type="project" value="UniProtKB-UniRule"/>
</dbReference>
<dbReference type="GO" id="GO:0006325">
    <property type="term" value="P:chromatin organization"/>
    <property type="evidence" value="ECO:0007669"/>
    <property type="project" value="UniProtKB-KW"/>
</dbReference>
<reference evidence="4" key="2">
    <citation type="submission" date="2019-11" db="UniProtKB">
        <authorList>
            <consortium name="WormBaseParasite"/>
        </authorList>
    </citation>
    <scope>IDENTIFICATION</scope>
</reference>
<reference evidence="2 3" key="1">
    <citation type="submission" date="2018-10" db="EMBL/GenBank/DDBJ databases">
        <authorList>
            <consortium name="Pathogen Informatics"/>
        </authorList>
    </citation>
    <scope>NUCLEOTIDE SEQUENCE [LARGE SCALE GENOMIC DNA]</scope>
</reference>
<dbReference type="STRING" id="53468.A0A0R3U776"/>
<evidence type="ECO:0000313" key="4">
    <source>
        <dbReference type="WBParaSite" id="MCU_009218-RA"/>
    </source>
</evidence>